<accession>A0A507CV91</accession>
<feature type="domain" description="Tc1-like transposase DDE" evidence="2">
    <location>
        <begin position="61"/>
        <end position="142"/>
    </location>
</feature>
<keyword evidence="1" id="KW-1133">Transmembrane helix</keyword>
<name>A0A507CV91_9FUNG</name>
<dbReference type="AlphaFoldDB" id="A0A507CV91"/>
<sequence length="201" mass="23313">MHIKEADIMRFTFEVNSLDWSPYNSVFLDEVSFDNCGMVRKWATLSKGKSYFILENYSTEGTFDWCKFIECCRKFVLESDHVKRYPGANSIWILDGAAIHQSAELIMFLCLLGIVPLFLPAYCPFFNPIEVMLGLSKKRLHRIYPEGRVNARNLGLLVAKAYTHYCHFDFRPIFRHYGFVRAAGFNPTISYESKARSMGFI</sequence>
<evidence type="ECO:0000259" key="2">
    <source>
        <dbReference type="Pfam" id="PF13358"/>
    </source>
</evidence>
<keyword evidence="1" id="KW-0812">Transmembrane</keyword>
<dbReference type="OrthoDB" id="2153736at2759"/>
<keyword evidence="4" id="KW-1185">Reference proteome</keyword>
<protein>
    <recommendedName>
        <fullName evidence="2">Tc1-like transposase DDE domain-containing protein</fullName>
    </recommendedName>
</protein>
<feature type="transmembrane region" description="Helical" evidence="1">
    <location>
        <begin position="105"/>
        <end position="122"/>
    </location>
</feature>
<gene>
    <name evidence="3" type="ORF">CcCBS67573_g10474</name>
</gene>
<organism evidence="3 4">
    <name type="scientific">Chytriomyces confervae</name>
    <dbReference type="NCBI Taxonomy" id="246404"/>
    <lineage>
        <taxon>Eukaryota</taxon>
        <taxon>Fungi</taxon>
        <taxon>Fungi incertae sedis</taxon>
        <taxon>Chytridiomycota</taxon>
        <taxon>Chytridiomycota incertae sedis</taxon>
        <taxon>Chytridiomycetes</taxon>
        <taxon>Chytridiales</taxon>
        <taxon>Chytriomycetaceae</taxon>
        <taxon>Chytriomyces</taxon>
    </lineage>
</organism>
<dbReference type="Proteomes" id="UP000320333">
    <property type="component" value="Unassembled WGS sequence"/>
</dbReference>
<dbReference type="STRING" id="246404.A0A507CV91"/>
<evidence type="ECO:0000313" key="3">
    <source>
        <dbReference type="EMBL" id="TPX43045.1"/>
    </source>
</evidence>
<dbReference type="EMBL" id="QEAP01001589">
    <property type="protein sequence ID" value="TPX43045.1"/>
    <property type="molecule type" value="Genomic_DNA"/>
</dbReference>
<evidence type="ECO:0000313" key="4">
    <source>
        <dbReference type="Proteomes" id="UP000320333"/>
    </source>
</evidence>
<reference evidence="3 4" key="1">
    <citation type="journal article" date="2019" name="Sci. Rep.">
        <title>Comparative genomics of chytrid fungi reveal insights into the obligate biotrophic and pathogenic lifestyle of Synchytrium endobioticum.</title>
        <authorList>
            <person name="van de Vossenberg B.T.L.H."/>
            <person name="Warris S."/>
            <person name="Nguyen H.D.T."/>
            <person name="van Gent-Pelzer M.P.E."/>
            <person name="Joly D.L."/>
            <person name="van de Geest H.C."/>
            <person name="Bonants P.J.M."/>
            <person name="Smith D.S."/>
            <person name="Levesque C.A."/>
            <person name="van der Lee T.A.J."/>
        </authorList>
    </citation>
    <scope>NUCLEOTIDE SEQUENCE [LARGE SCALE GENOMIC DNA]</scope>
    <source>
        <strain evidence="3 4">CBS 675.73</strain>
    </source>
</reference>
<keyword evidence="1" id="KW-0472">Membrane</keyword>
<dbReference type="GO" id="GO:0003676">
    <property type="term" value="F:nucleic acid binding"/>
    <property type="evidence" value="ECO:0007669"/>
    <property type="project" value="InterPro"/>
</dbReference>
<dbReference type="InterPro" id="IPR038717">
    <property type="entry name" value="Tc1-like_DDE_dom"/>
</dbReference>
<dbReference type="Gene3D" id="3.30.420.10">
    <property type="entry name" value="Ribonuclease H-like superfamily/Ribonuclease H"/>
    <property type="match status" value="1"/>
</dbReference>
<proteinExistence type="predicted"/>
<dbReference type="Pfam" id="PF13358">
    <property type="entry name" value="DDE_3"/>
    <property type="match status" value="1"/>
</dbReference>
<dbReference type="InterPro" id="IPR036397">
    <property type="entry name" value="RNaseH_sf"/>
</dbReference>
<evidence type="ECO:0000256" key="1">
    <source>
        <dbReference type="SAM" id="Phobius"/>
    </source>
</evidence>
<comment type="caution">
    <text evidence="3">The sequence shown here is derived from an EMBL/GenBank/DDBJ whole genome shotgun (WGS) entry which is preliminary data.</text>
</comment>